<dbReference type="AlphaFoldDB" id="A0A370KJ50"/>
<dbReference type="EMBL" id="NAAC01000030">
    <property type="protein sequence ID" value="RDJ06098.1"/>
    <property type="molecule type" value="Genomic_DNA"/>
</dbReference>
<gene>
    <name evidence="1" type="ORF">B5K06_23215</name>
</gene>
<comment type="caution">
    <text evidence="1">The sequence shown here is derived from an EMBL/GenBank/DDBJ whole genome shotgun (WGS) entry which is preliminary data.</text>
</comment>
<name>A0A370KJ50_9HYPH</name>
<sequence length="83" mass="8658">MSAISECRTIGLQGDERSSDELDELVALARMIAFAKGAAEDIDLAGAMHCLGMALNEVLREIGDGPHDGLADVIATKGSICLN</sequence>
<reference evidence="1 2" key="1">
    <citation type="submission" date="2017-03" db="EMBL/GenBank/DDBJ databases">
        <title>Genome analysis of Rhizobial strains effectives or ineffectives for nitrogen fixation isolated from bean seeds.</title>
        <authorList>
            <person name="Peralta H."/>
            <person name="Aguilar-Vera A."/>
            <person name="Mora Y."/>
            <person name="Vargas-Lagunas C."/>
            <person name="Girard L."/>
            <person name="Mora J."/>
        </authorList>
    </citation>
    <scope>NUCLEOTIDE SEQUENCE [LARGE SCALE GENOMIC DNA]</scope>
    <source>
        <strain evidence="1 2">CCGM3</strain>
    </source>
</reference>
<evidence type="ECO:0000313" key="2">
    <source>
        <dbReference type="Proteomes" id="UP000254939"/>
    </source>
</evidence>
<accession>A0A370KJ50</accession>
<dbReference type="OrthoDB" id="8371976at2"/>
<organism evidence="1 2">
    <name type="scientific">Rhizobium grahamii</name>
    <dbReference type="NCBI Taxonomy" id="1120045"/>
    <lineage>
        <taxon>Bacteria</taxon>
        <taxon>Pseudomonadati</taxon>
        <taxon>Pseudomonadota</taxon>
        <taxon>Alphaproteobacteria</taxon>
        <taxon>Hyphomicrobiales</taxon>
        <taxon>Rhizobiaceae</taxon>
        <taxon>Rhizobium/Agrobacterium group</taxon>
        <taxon>Rhizobium</taxon>
    </lineage>
</organism>
<protein>
    <submittedName>
        <fullName evidence="1">Uncharacterized protein</fullName>
    </submittedName>
</protein>
<evidence type="ECO:0000313" key="1">
    <source>
        <dbReference type="EMBL" id="RDJ06098.1"/>
    </source>
</evidence>
<dbReference type="Proteomes" id="UP000254939">
    <property type="component" value="Unassembled WGS sequence"/>
</dbReference>
<proteinExistence type="predicted"/>
<dbReference type="RefSeq" id="WP_016557672.1">
    <property type="nucleotide sequence ID" value="NZ_KZ857266.1"/>
</dbReference>